<dbReference type="RefSeq" id="WP_296941189.1">
    <property type="nucleotide sequence ID" value="NZ_LT599032.1"/>
</dbReference>
<sequence length="444" mass="48860">MKKNILLMTLCCLTLFHAFAIESTGNQPQDSARVFKKKLNLNLDKVLDGIDIDSSQFMELNGLNLNLNMDSITALNDFNININTDSITALAMNAAKEGIKTAKSSLRNLNIDGKDYTAYAFSYNGKGPKQRAEGTPDRIEKKSFSNISEIEFFHKYGNIIVKESNSSQIDLEIQYFDKRNQSGSCNITTSNRLLSITTNNTGRSSSRPQINYIITVPKNISLNINLDYGDMKMDRFNGGLNANLSYSDFSAQSLAKAASVKARYSDVKIGDAQDITLSGSYSDFKIEKAAKIESSGNYNDCRFSNIQTLVIPKSSSYGDLRIGTIGSMTGQLMYADIIIDNLLSDIDIRSSYGDVTIRGMSPKVKTINVKGSYCDVAIGLPLNMSATFDASLIYGDLNISKKYTVKYTESIEKGNKVTKKGQIGNGKPTATIIVSNNYADIDIR</sequence>
<gene>
    <name evidence="2" type="ORF">KL86DYS1_20076</name>
</gene>
<evidence type="ECO:0000313" key="2">
    <source>
        <dbReference type="EMBL" id="SBV99991.1"/>
    </source>
</evidence>
<proteinExistence type="predicted"/>
<feature type="chain" id="PRO_5012758567" description="Adhesin domain-containing protein" evidence="1">
    <location>
        <begin position="21"/>
        <end position="444"/>
    </location>
</feature>
<dbReference type="AlphaFoldDB" id="A0A212JKP6"/>
<evidence type="ECO:0000256" key="1">
    <source>
        <dbReference type="SAM" id="SignalP"/>
    </source>
</evidence>
<dbReference type="EMBL" id="FLUM01000002">
    <property type="protein sequence ID" value="SBV99991.1"/>
    <property type="molecule type" value="Genomic_DNA"/>
</dbReference>
<name>A0A212JKP6_9BACT</name>
<reference evidence="2" key="1">
    <citation type="submission" date="2016-04" db="EMBL/GenBank/DDBJ databases">
        <authorList>
            <person name="Evans L.H."/>
            <person name="Alamgir A."/>
            <person name="Owens N."/>
            <person name="Weber N.D."/>
            <person name="Virtaneva K."/>
            <person name="Barbian K."/>
            <person name="Babar A."/>
            <person name="Rosenke K."/>
        </authorList>
    </citation>
    <scope>NUCLEOTIDE SEQUENCE</scope>
    <source>
        <strain evidence="2">86-1</strain>
    </source>
</reference>
<protein>
    <recommendedName>
        <fullName evidence="3">Adhesin domain-containing protein</fullName>
    </recommendedName>
</protein>
<accession>A0A212JKP6</accession>
<organism evidence="2">
    <name type="scientific">uncultured Dysgonomonas sp</name>
    <dbReference type="NCBI Taxonomy" id="206096"/>
    <lineage>
        <taxon>Bacteria</taxon>
        <taxon>Pseudomonadati</taxon>
        <taxon>Bacteroidota</taxon>
        <taxon>Bacteroidia</taxon>
        <taxon>Bacteroidales</taxon>
        <taxon>Dysgonomonadaceae</taxon>
        <taxon>Dysgonomonas</taxon>
        <taxon>environmental samples</taxon>
    </lineage>
</organism>
<keyword evidence="1" id="KW-0732">Signal</keyword>
<feature type="signal peptide" evidence="1">
    <location>
        <begin position="1"/>
        <end position="20"/>
    </location>
</feature>
<evidence type="ECO:0008006" key="3">
    <source>
        <dbReference type="Google" id="ProtNLM"/>
    </source>
</evidence>